<dbReference type="EMBL" id="LQXD01000157">
    <property type="protein sequence ID" value="OIJ08993.1"/>
    <property type="molecule type" value="Genomic_DNA"/>
</dbReference>
<reference evidence="2 3" key="3">
    <citation type="journal article" date="2019" name="Int. J. Syst. Evol. Microbiol.">
        <title>Anaerobacillus isosaccharinicus sp. nov., an alkaliphilic bacterium which degrades isosaccharinic acid.</title>
        <authorList>
            <person name="Bassil N.M."/>
            <person name="Lloyd J.R."/>
        </authorList>
    </citation>
    <scope>NUCLEOTIDE SEQUENCE [LARGE SCALE GENOMIC DNA]</scope>
    <source>
        <strain evidence="2 3">NB2006</strain>
    </source>
</reference>
<reference evidence="2" key="4">
    <citation type="submission" date="2020-10" db="EMBL/GenBank/DDBJ databases">
        <authorList>
            <person name="Bassil N.M."/>
            <person name="Lloyd J.R."/>
        </authorList>
    </citation>
    <scope>NUCLEOTIDE SEQUENCE</scope>
    <source>
        <strain evidence="2">NB2006</strain>
    </source>
</reference>
<evidence type="ECO:0000313" key="1">
    <source>
        <dbReference type="EMBL" id="OIJ08993.1"/>
    </source>
</evidence>
<proteinExistence type="predicted"/>
<organism evidence="1 3">
    <name type="scientific">Anaerobacillus isosaccharinicus</name>
    <dbReference type="NCBI Taxonomy" id="1532552"/>
    <lineage>
        <taxon>Bacteria</taxon>
        <taxon>Bacillati</taxon>
        <taxon>Bacillota</taxon>
        <taxon>Bacilli</taxon>
        <taxon>Bacillales</taxon>
        <taxon>Bacillaceae</taxon>
        <taxon>Anaerobacillus</taxon>
    </lineage>
</organism>
<reference evidence="2 3" key="2">
    <citation type="journal article" date="2017" name="Genome Announc.">
        <title>Draft Genome Sequences of Four Alkaliphilic Bacteria Belonging to the Anaerobacillus Genus.</title>
        <authorList>
            <person name="Bassil N.M."/>
            <person name="Lloyd J.R."/>
        </authorList>
    </citation>
    <scope>NUCLEOTIDE SEQUENCE [LARGE SCALE GENOMIC DNA]</scope>
    <source>
        <strain evidence="2 3">NB2006</strain>
    </source>
</reference>
<evidence type="ECO:0000313" key="3">
    <source>
        <dbReference type="Proteomes" id="UP000180175"/>
    </source>
</evidence>
<dbReference type="AlphaFoldDB" id="A0A1S2LAD4"/>
<name>A0A1S2LAD4_9BACI</name>
<dbReference type="EMBL" id="CP063356">
    <property type="protein sequence ID" value="QOY37001.1"/>
    <property type="molecule type" value="Genomic_DNA"/>
</dbReference>
<reference evidence="1 3" key="1">
    <citation type="submission" date="2016-10" db="EMBL/GenBank/DDBJ databases">
        <title>Draft genome sequences of four alkaliphilic bacteria belonging to the Anaerobacillus genus.</title>
        <authorList>
            <person name="Bassil N.M."/>
            <person name="Lloyd J.R."/>
        </authorList>
    </citation>
    <scope>NUCLEOTIDE SEQUENCE [LARGE SCALE GENOMIC DNA]</scope>
    <source>
        <strain evidence="1 3">NB2006</strain>
    </source>
</reference>
<keyword evidence="3" id="KW-1185">Reference proteome</keyword>
<sequence>MKYVYSAIFILLLGFVVAAVEKHLNVEMAKTKNYDTLIQQETTIYELEPHGVPYEFTQDSHEYIATNQAIDDSYYGEATPVTSYQIKEPYLRGHNHISVQKNKKKSTPLWTLSRLCLIAVSTL</sequence>
<evidence type="ECO:0000313" key="2">
    <source>
        <dbReference type="EMBL" id="QOY37001.1"/>
    </source>
</evidence>
<dbReference type="RefSeq" id="WP_071318330.1">
    <property type="nucleotide sequence ID" value="NZ_CP063356.2"/>
</dbReference>
<accession>A0A1S2LAD4</accession>
<dbReference type="KEGG" id="aia:AWH56_004970"/>
<dbReference type="Proteomes" id="UP000180175">
    <property type="component" value="Chromosome"/>
</dbReference>
<gene>
    <name evidence="2" type="ORF">AWH56_004970</name>
    <name evidence="1" type="ORF">AWH56_17925</name>
</gene>
<protein>
    <submittedName>
        <fullName evidence="1">Uncharacterized protein</fullName>
    </submittedName>
</protein>